<keyword evidence="7" id="KW-1133">Transmembrane helix</keyword>
<comment type="caution">
    <text evidence="6">Lacks conserved residue(s) required for the propagation of feature annotation.</text>
</comment>
<comment type="similarity">
    <text evidence="6">Belongs to the methyltransferase superfamily. RNA methyltransferase RsmG family.</text>
</comment>
<keyword evidence="7" id="KW-0472">Membrane</keyword>
<sequence>MDEHQARQWLETECRVSRETMEMLEQFCAFLYEEMQGQNLIAPASFEHIWTRHIVDSAQLIKLLPADSHQWQNRKWLDMGSGAGFPGLIIAMLTSWRVTLVESRRKRIEYLLRAVEKFGLQQRVTIAGERLENVPTAPFSVISARAFAPLPKLLDISERFSTNKTCWLLPKGQNAARELEESSLYWDLDFEIRPSITDADAGILVGRVHGQNRKMRGKR</sequence>
<evidence type="ECO:0000256" key="5">
    <source>
        <dbReference type="ARBA" id="ARBA00022691"/>
    </source>
</evidence>
<comment type="function">
    <text evidence="6">Specifically methylates the N7 position of guanine in position 527 of 16S rRNA.</text>
</comment>
<dbReference type="GO" id="GO:0070043">
    <property type="term" value="F:rRNA (guanine-N7-)-methyltransferase activity"/>
    <property type="evidence" value="ECO:0007669"/>
    <property type="project" value="UniProtKB-UniRule"/>
</dbReference>
<evidence type="ECO:0000256" key="2">
    <source>
        <dbReference type="ARBA" id="ARBA00022552"/>
    </source>
</evidence>
<name>A0A1L3J9G6_9SPHN</name>
<dbReference type="HAMAP" id="MF_00074">
    <property type="entry name" value="16SrRNA_methyltr_G"/>
    <property type="match status" value="1"/>
</dbReference>
<evidence type="ECO:0000313" key="8">
    <source>
        <dbReference type="EMBL" id="APG61760.1"/>
    </source>
</evidence>
<dbReference type="KEGG" id="sphl:LPB140_01735"/>
<feature type="binding site" evidence="6">
    <location>
        <position position="80"/>
    </location>
    <ligand>
        <name>S-adenosyl-L-methionine</name>
        <dbReference type="ChEBI" id="CHEBI:59789"/>
    </ligand>
</feature>
<dbReference type="OrthoDB" id="9808773at2"/>
<evidence type="ECO:0000256" key="6">
    <source>
        <dbReference type="HAMAP-Rule" id="MF_00074"/>
    </source>
</evidence>
<keyword evidence="2 6" id="KW-0698">rRNA processing</keyword>
<protein>
    <recommendedName>
        <fullName evidence="6">Ribosomal RNA small subunit methyltransferase G</fullName>
        <ecNumber evidence="6">2.1.1.170</ecNumber>
    </recommendedName>
    <alternativeName>
        <fullName evidence="6">16S rRNA 7-methylguanosine methyltransferase</fullName>
        <shortName evidence="6">16S rRNA m7G methyltransferase</shortName>
    </alternativeName>
</protein>
<keyword evidence="5 6" id="KW-0949">S-adenosyl-L-methionine</keyword>
<keyword evidence="1 6" id="KW-0963">Cytoplasm</keyword>
<dbReference type="Proteomes" id="UP000242561">
    <property type="component" value="Chromosome"/>
</dbReference>
<dbReference type="GO" id="GO:0005829">
    <property type="term" value="C:cytosol"/>
    <property type="evidence" value="ECO:0007669"/>
    <property type="project" value="TreeGrafter"/>
</dbReference>
<keyword evidence="9" id="KW-1185">Reference proteome</keyword>
<accession>A0A1L3J9G6</accession>
<proteinExistence type="inferred from homology"/>
<dbReference type="PANTHER" id="PTHR31760">
    <property type="entry name" value="S-ADENOSYL-L-METHIONINE-DEPENDENT METHYLTRANSFERASES SUPERFAMILY PROTEIN"/>
    <property type="match status" value="1"/>
</dbReference>
<dbReference type="AlphaFoldDB" id="A0A1L3J9G6"/>
<keyword evidence="7" id="KW-0812">Transmembrane</keyword>
<comment type="catalytic activity">
    <reaction evidence="6">
        <text>guanosine(527) in 16S rRNA + S-adenosyl-L-methionine = N(7)-methylguanosine(527) in 16S rRNA + S-adenosyl-L-homocysteine</text>
        <dbReference type="Rhea" id="RHEA:42732"/>
        <dbReference type="Rhea" id="RHEA-COMP:10209"/>
        <dbReference type="Rhea" id="RHEA-COMP:10210"/>
        <dbReference type="ChEBI" id="CHEBI:57856"/>
        <dbReference type="ChEBI" id="CHEBI:59789"/>
        <dbReference type="ChEBI" id="CHEBI:74269"/>
        <dbReference type="ChEBI" id="CHEBI:74480"/>
        <dbReference type="EC" id="2.1.1.170"/>
    </reaction>
</comment>
<evidence type="ECO:0000256" key="3">
    <source>
        <dbReference type="ARBA" id="ARBA00022603"/>
    </source>
</evidence>
<feature type="binding site" evidence="6">
    <location>
        <begin position="131"/>
        <end position="132"/>
    </location>
    <ligand>
        <name>S-adenosyl-L-methionine</name>
        <dbReference type="ChEBI" id="CHEBI:59789"/>
    </ligand>
</feature>
<feature type="binding site" evidence="6">
    <location>
        <position position="145"/>
    </location>
    <ligand>
        <name>S-adenosyl-L-methionine</name>
        <dbReference type="ChEBI" id="CHEBI:59789"/>
    </ligand>
</feature>
<dbReference type="EC" id="2.1.1.170" evidence="6"/>
<keyword evidence="3 6" id="KW-0489">Methyltransferase</keyword>
<evidence type="ECO:0000256" key="1">
    <source>
        <dbReference type="ARBA" id="ARBA00022490"/>
    </source>
</evidence>
<gene>
    <name evidence="6" type="primary">rsmG</name>
    <name evidence="8" type="ORF">LPB140_01735</name>
</gene>
<dbReference type="RefSeq" id="WP_072558407.1">
    <property type="nucleotide sequence ID" value="NZ_CP018154.1"/>
</dbReference>
<comment type="subcellular location">
    <subcellularLocation>
        <location evidence="6">Cytoplasm</location>
    </subcellularLocation>
</comment>
<reference evidence="8 9" key="1">
    <citation type="submission" date="2016-11" db="EMBL/GenBank/DDBJ databases">
        <title>Sphingorhabdus sp. LPB0140, isolated from marine environment.</title>
        <authorList>
            <person name="Kim E."/>
            <person name="Yi H."/>
        </authorList>
    </citation>
    <scope>NUCLEOTIDE SEQUENCE [LARGE SCALE GENOMIC DNA]</scope>
    <source>
        <strain evidence="8 9">LPB0140</strain>
    </source>
</reference>
<dbReference type="Gene3D" id="3.40.50.150">
    <property type="entry name" value="Vaccinia Virus protein VP39"/>
    <property type="match status" value="1"/>
</dbReference>
<feature type="transmembrane region" description="Helical" evidence="7">
    <location>
        <begin position="83"/>
        <end position="100"/>
    </location>
</feature>
<dbReference type="STRING" id="1913578.LPB140_01735"/>
<evidence type="ECO:0000256" key="7">
    <source>
        <dbReference type="SAM" id="Phobius"/>
    </source>
</evidence>
<dbReference type="PANTHER" id="PTHR31760:SF0">
    <property type="entry name" value="S-ADENOSYL-L-METHIONINE-DEPENDENT METHYLTRANSFERASES SUPERFAMILY PROTEIN"/>
    <property type="match status" value="1"/>
</dbReference>
<feature type="binding site" evidence="6">
    <location>
        <position position="85"/>
    </location>
    <ligand>
        <name>S-adenosyl-L-methionine</name>
        <dbReference type="ChEBI" id="CHEBI:59789"/>
    </ligand>
</feature>
<evidence type="ECO:0000256" key="4">
    <source>
        <dbReference type="ARBA" id="ARBA00022679"/>
    </source>
</evidence>
<dbReference type="SUPFAM" id="SSF53335">
    <property type="entry name" value="S-adenosyl-L-methionine-dependent methyltransferases"/>
    <property type="match status" value="1"/>
</dbReference>
<dbReference type="InterPro" id="IPR003682">
    <property type="entry name" value="rRNA_ssu_MeTfrase_G"/>
</dbReference>
<dbReference type="NCBIfam" id="TIGR00138">
    <property type="entry name" value="rsmG_gidB"/>
    <property type="match status" value="1"/>
</dbReference>
<keyword evidence="4 6" id="KW-0808">Transferase</keyword>
<dbReference type="InterPro" id="IPR029063">
    <property type="entry name" value="SAM-dependent_MTases_sf"/>
</dbReference>
<dbReference type="EMBL" id="CP018154">
    <property type="protein sequence ID" value="APG61760.1"/>
    <property type="molecule type" value="Genomic_DNA"/>
</dbReference>
<dbReference type="Pfam" id="PF02527">
    <property type="entry name" value="GidB"/>
    <property type="match status" value="1"/>
</dbReference>
<evidence type="ECO:0000313" key="9">
    <source>
        <dbReference type="Proteomes" id="UP000242561"/>
    </source>
</evidence>
<organism evidence="8 9">
    <name type="scientific">Sphingorhabdus lutea</name>
    <dbReference type="NCBI Taxonomy" id="1913578"/>
    <lineage>
        <taxon>Bacteria</taxon>
        <taxon>Pseudomonadati</taxon>
        <taxon>Pseudomonadota</taxon>
        <taxon>Alphaproteobacteria</taxon>
        <taxon>Sphingomonadales</taxon>
        <taxon>Sphingomonadaceae</taxon>
        <taxon>Sphingorhabdus</taxon>
    </lineage>
</organism>